<accession>A0A9P4RBE6</accession>
<protein>
    <submittedName>
        <fullName evidence="2">Uncharacterized protein</fullName>
    </submittedName>
</protein>
<feature type="transmembrane region" description="Helical" evidence="1">
    <location>
        <begin position="92"/>
        <end position="112"/>
    </location>
</feature>
<keyword evidence="1" id="KW-0812">Transmembrane</keyword>
<evidence type="ECO:0000313" key="3">
    <source>
        <dbReference type="Proteomes" id="UP000799444"/>
    </source>
</evidence>
<reference evidence="2" key="1">
    <citation type="journal article" date="2020" name="Stud. Mycol.">
        <title>101 Dothideomycetes genomes: a test case for predicting lifestyles and emergence of pathogens.</title>
        <authorList>
            <person name="Haridas S."/>
            <person name="Albert R."/>
            <person name="Binder M."/>
            <person name="Bloem J."/>
            <person name="Labutti K."/>
            <person name="Salamov A."/>
            <person name="Andreopoulos B."/>
            <person name="Baker S."/>
            <person name="Barry K."/>
            <person name="Bills G."/>
            <person name="Bluhm B."/>
            <person name="Cannon C."/>
            <person name="Castanera R."/>
            <person name="Culley D."/>
            <person name="Daum C."/>
            <person name="Ezra D."/>
            <person name="Gonzalez J."/>
            <person name="Henrissat B."/>
            <person name="Kuo A."/>
            <person name="Liang C."/>
            <person name="Lipzen A."/>
            <person name="Lutzoni F."/>
            <person name="Magnuson J."/>
            <person name="Mondo S."/>
            <person name="Nolan M."/>
            <person name="Ohm R."/>
            <person name="Pangilinan J."/>
            <person name="Park H.-J."/>
            <person name="Ramirez L."/>
            <person name="Alfaro M."/>
            <person name="Sun H."/>
            <person name="Tritt A."/>
            <person name="Yoshinaga Y."/>
            <person name="Zwiers L.-H."/>
            <person name="Turgeon B."/>
            <person name="Goodwin S."/>
            <person name="Spatafora J."/>
            <person name="Crous P."/>
            <person name="Grigoriev I."/>
        </authorList>
    </citation>
    <scope>NUCLEOTIDE SEQUENCE</scope>
    <source>
        <strain evidence="2">CBS 125425</strain>
    </source>
</reference>
<comment type="caution">
    <text evidence="2">The sequence shown here is derived from an EMBL/GenBank/DDBJ whole genome shotgun (WGS) entry which is preliminary data.</text>
</comment>
<dbReference type="Proteomes" id="UP000799444">
    <property type="component" value="Unassembled WGS sequence"/>
</dbReference>
<gene>
    <name evidence="2" type="ORF">EJ04DRAFT_600611</name>
</gene>
<name>A0A9P4RBE6_9PLEO</name>
<dbReference type="AlphaFoldDB" id="A0A9P4RBE6"/>
<sequence>MHRGLAQSERYTRKVAKELATDVRVPGLPNREPGRFSHLREAVSVLSSVLSQDSRRLQTTPPPRLRLLSRQAHRTRPRPICRVLVCDPEDTVVISLILFAAPAVATFVRFAFHGPRSFPGSYPASTSKRRPSYYATTALPIRPIQPRRTACDAVTQLCK</sequence>
<keyword evidence="1" id="KW-0472">Membrane</keyword>
<evidence type="ECO:0000313" key="2">
    <source>
        <dbReference type="EMBL" id="KAF2740396.1"/>
    </source>
</evidence>
<proteinExistence type="predicted"/>
<keyword evidence="3" id="KW-1185">Reference proteome</keyword>
<dbReference type="EMBL" id="ML996100">
    <property type="protein sequence ID" value="KAF2740396.1"/>
    <property type="molecule type" value="Genomic_DNA"/>
</dbReference>
<keyword evidence="1" id="KW-1133">Transmembrane helix</keyword>
<organism evidence="2 3">
    <name type="scientific">Polyplosphaeria fusca</name>
    <dbReference type="NCBI Taxonomy" id="682080"/>
    <lineage>
        <taxon>Eukaryota</taxon>
        <taxon>Fungi</taxon>
        <taxon>Dikarya</taxon>
        <taxon>Ascomycota</taxon>
        <taxon>Pezizomycotina</taxon>
        <taxon>Dothideomycetes</taxon>
        <taxon>Pleosporomycetidae</taxon>
        <taxon>Pleosporales</taxon>
        <taxon>Tetraplosphaeriaceae</taxon>
        <taxon>Polyplosphaeria</taxon>
    </lineage>
</organism>
<evidence type="ECO:0000256" key="1">
    <source>
        <dbReference type="SAM" id="Phobius"/>
    </source>
</evidence>